<evidence type="ECO:0000256" key="2">
    <source>
        <dbReference type="ARBA" id="ARBA00022490"/>
    </source>
</evidence>
<evidence type="ECO:0000256" key="4">
    <source>
        <dbReference type="SAM" id="Coils"/>
    </source>
</evidence>
<proteinExistence type="predicted"/>
<evidence type="ECO:0000313" key="9">
    <source>
        <dbReference type="Proteomes" id="UP001586593"/>
    </source>
</evidence>
<feature type="compositionally biased region" description="Basic and acidic residues" evidence="5">
    <location>
        <begin position="61"/>
        <end position="72"/>
    </location>
</feature>
<dbReference type="PANTHER" id="PTHR19336">
    <property type="entry name" value="UNCHARACTERIZED DUF1167"/>
    <property type="match status" value="1"/>
</dbReference>
<feature type="coiled-coil region" evidence="4">
    <location>
        <begin position="1051"/>
        <end position="1078"/>
    </location>
</feature>
<evidence type="ECO:0000256" key="5">
    <source>
        <dbReference type="SAM" id="MobiDB-lite"/>
    </source>
</evidence>
<gene>
    <name evidence="8" type="ORF">VTK73DRAFT_6532</name>
</gene>
<evidence type="ECO:0000313" key="8">
    <source>
        <dbReference type="EMBL" id="KAL1879952.1"/>
    </source>
</evidence>
<evidence type="ECO:0000259" key="6">
    <source>
        <dbReference type="Pfam" id="PF06657"/>
    </source>
</evidence>
<dbReference type="InterPro" id="IPR051756">
    <property type="entry name" value="Centrosomal_MT-associated"/>
</dbReference>
<dbReference type="Pfam" id="PF14197">
    <property type="entry name" value="Cep57_CLD_2"/>
    <property type="match status" value="1"/>
</dbReference>
<keyword evidence="3" id="KW-0206">Cytoskeleton</keyword>
<dbReference type="InterPro" id="IPR024957">
    <property type="entry name" value="Cep57_MT-bd_dom"/>
</dbReference>
<name>A0ABR3XWF6_9PEZI</name>
<feature type="region of interest" description="Disordered" evidence="5">
    <location>
        <begin position="153"/>
        <end position="181"/>
    </location>
</feature>
<dbReference type="Proteomes" id="UP001586593">
    <property type="component" value="Unassembled WGS sequence"/>
</dbReference>
<feature type="coiled-coil region" evidence="4">
    <location>
        <begin position="324"/>
        <end position="572"/>
    </location>
</feature>
<accession>A0ABR3XWF6</accession>
<feature type="compositionally biased region" description="Low complexity" evidence="5">
    <location>
        <begin position="29"/>
        <end position="52"/>
    </location>
</feature>
<evidence type="ECO:0000259" key="7">
    <source>
        <dbReference type="Pfam" id="PF14197"/>
    </source>
</evidence>
<feature type="region of interest" description="Disordered" evidence="5">
    <location>
        <begin position="886"/>
        <end position="932"/>
    </location>
</feature>
<comment type="subcellular location">
    <subcellularLocation>
        <location evidence="1">Cytoplasm</location>
        <location evidence="1">Cytoskeleton</location>
        <location evidence="1">Microtubule organizing center</location>
    </subcellularLocation>
</comment>
<feature type="region of interest" description="Disordered" evidence="5">
    <location>
        <begin position="670"/>
        <end position="725"/>
    </location>
</feature>
<feature type="region of interest" description="Disordered" evidence="5">
    <location>
        <begin position="821"/>
        <end position="874"/>
    </location>
</feature>
<feature type="compositionally biased region" description="Polar residues" evidence="5">
    <location>
        <begin position="228"/>
        <end position="255"/>
    </location>
</feature>
<feature type="region of interest" description="Disordered" evidence="5">
    <location>
        <begin position="1"/>
        <end position="90"/>
    </location>
</feature>
<feature type="coiled-coil region" evidence="4">
    <location>
        <begin position="628"/>
        <end position="669"/>
    </location>
</feature>
<comment type="caution">
    <text evidence="8">The sequence shown here is derived from an EMBL/GenBank/DDBJ whole genome shotgun (WGS) entry which is preliminary data.</text>
</comment>
<evidence type="ECO:0000256" key="1">
    <source>
        <dbReference type="ARBA" id="ARBA00004267"/>
    </source>
</evidence>
<keyword evidence="4" id="KW-0175">Coiled coil</keyword>
<organism evidence="8 9">
    <name type="scientific">Phialemonium thermophilum</name>
    <dbReference type="NCBI Taxonomy" id="223376"/>
    <lineage>
        <taxon>Eukaryota</taxon>
        <taxon>Fungi</taxon>
        <taxon>Dikarya</taxon>
        <taxon>Ascomycota</taxon>
        <taxon>Pezizomycotina</taxon>
        <taxon>Sordariomycetes</taxon>
        <taxon>Sordariomycetidae</taxon>
        <taxon>Cephalothecales</taxon>
        <taxon>Cephalothecaceae</taxon>
        <taxon>Phialemonium</taxon>
    </lineage>
</organism>
<dbReference type="EMBL" id="JAZHXJ010000037">
    <property type="protein sequence ID" value="KAL1879952.1"/>
    <property type="molecule type" value="Genomic_DNA"/>
</dbReference>
<dbReference type="InterPro" id="IPR025925">
    <property type="entry name" value="PPC89_CLD"/>
</dbReference>
<feature type="coiled-coil region" evidence="4">
    <location>
        <begin position="793"/>
        <end position="820"/>
    </location>
</feature>
<feature type="compositionally biased region" description="Basic and acidic residues" evidence="5">
    <location>
        <begin position="1026"/>
        <end position="1035"/>
    </location>
</feature>
<evidence type="ECO:0008006" key="10">
    <source>
        <dbReference type="Google" id="ProtNLM"/>
    </source>
</evidence>
<sequence>MDPENKIHRHQSRIKREMYASRLNPFHSPPSSTGSHGTVSTTTTVDLTHDLSNFSLTPDGEGTRRLSEDLRSHSRRPVGRSGRFGPRPSTVVNTSALARTFPEWSSLASTLPTQEVEPAAVFDMECKENIPPPSEHTEFDQYLDLKRKRNVAEMQPRADTASDCSTVLSHGPGKASRRSRFALRTTKDAPVASGNPAQPSTSDLLVSKIRAAQASGDDRRSHSHPATPAQSARANPDSARQSLSPPMNKTDFSPTGRSFLLPPLHRHILDWTSGTLKFSTLRDGVPVFVKHGKAHSRFHQPTNEHAVVDAISIPEEDEEIFVSMDKLREEVKELQAHDEIVQQEAEHLQREVHQLQAELKRLKQRKVSDSAIGSDSEHSINRALDAQKNVYDEKIAQLQERLDQASRQVGVNDIHSAALTAERDEALHQAAMAREKIKRLQVELESCRKDVELAIKYRQDKESLEAENRSLEASNDTLRRQNEALTASNQSLTAQNATLRRDLDAAQRDLASVREELNSLRQECDDIKEERALIAQNHASLETHNETYFKENKGLRAKIASQEQRIRDLEKGIAGRDQMIDALQAEATRTTEGASQADHHTHFGNEVEKLRIRLHKQEADLLEKDGKIVDQEQMIAALRDENNRLEKEIESLQEEREEIEERWATDRRKNTRLGQVLQQRDARSSEHSNHRHMEHGRQEGRAKQKESRAGQGESTVSQRQEEGTAASMETLKQLAKELAVLILSETASRPAKVTRIVEPTKSVDDGYTASEESDESGALDVEDNLTKQLDLTHVFTQDEISNLKQTLNVLRQNQQQAVEEVSAGGNTVQTIDSDMPPLPRPILRRSKSEESVHQKQSKPAGILKKTHPAPYDDEFTGQLSVKSGASAVSLQSNESQKTARSHRSAASISVSEAARPKSRHHRRNLSDNAHLTTTERLGGELNMTSAFFVPDITLHSDQHLTQEPSGRSLGKGVRRTLDSICKHKSHNCTLCIRISAHAKKNTSISAESSMSRKTTVRVQKPIPVTERTKQHQDSDTEHEDEPTMRPSMPPGQALAIAIKEMEDEVEHLQIELMERNRMYCSLDKSVGQRERKKAMATIQAVQRRLEARSATIYRLHDVLEGQKLAGQVMTEEEVEVTIASLCGNEVTSESREMSWNGFD</sequence>
<keyword evidence="9" id="KW-1185">Reference proteome</keyword>
<reference evidence="8 9" key="1">
    <citation type="journal article" date="2024" name="Commun. Biol.">
        <title>Comparative genomic analysis of thermophilic fungi reveals convergent evolutionary adaptations and gene losses.</title>
        <authorList>
            <person name="Steindorff A.S."/>
            <person name="Aguilar-Pontes M.V."/>
            <person name="Robinson A.J."/>
            <person name="Andreopoulos B."/>
            <person name="LaButti K."/>
            <person name="Kuo A."/>
            <person name="Mondo S."/>
            <person name="Riley R."/>
            <person name="Otillar R."/>
            <person name="Haridas S."/>
            <person name="Lipzen A."/>
            <person name="Grimwood J."/>
            <person name="Schmutz J."/>
            <person name="Clum A."/>
            <person name="Reid I.D."/>
            <person name="Moisan M.C."/>
            <person name="Butler G."/>
            <person name="Nguyen T.T.M."/>
            <person name="Dewar K."/>
            <person name="Conant G."/>
            <person name="Drula E."/>
            <person name="Henrissat B."/>
            <person name="Hansel C."/>
            <person name="Singer S."/>
            <person name="Hutchinson M.I."/>
            <person name="de Vries R.P."/>
            <person name="Natvig D.O."/>
            <person name="Powell A.J."/>
            <person name="Tsang A."/>
            <person name="Grigoriev I.V."/>
        </authorList>
    </citation>
    <scope>NUCLEOTIDE SEQUENCE [LARGE SCALE GENOMIC DNA]</scope>
    <source>
        <strain evidence="8 9">ATCC 24622</strain>
    </source>
</reference>
<feature type="region of interest" description="Disordered" evidence="5">
    <location>
        <begin position="1023"/>
        <end position="1048"/>
    </location>
</feature>
<feature type="compositionally biased region" description="Basic and acidic residues" evidence="5">
    <location>
        <begin position="695"/>
        <end position="708"/>
    </location>
</feature>
<dbReference type="Gene3D" id="1.10.287.1490">
    <property type="match status" value="1"/>
</dbReference>
<feature type="compositionally biased region" description="Polar residues" evidence="5">
    <location>
        <begin position="886"/>
        <end position="910"/>
    </location>
</feature>
<feature type="domain" description="Cep57 centrosome microtubule-binding" evidence="6">
    <location>
        <begin position="1042"/>
        <end position="1118"/>
    </location>
</feature>
<protein>
    <recommendedName>
        <fullName evidence="10">Cep57 centrosome microtubule-binding domain-containing protein</fullName>
    </recommendedName>
</protein>
<keyword evidence="2" id="KW-0963">Cytoplasm</keyword>
<dbReference type="Pfam" id="PF06657">
    <property type="entry name" value="Cep57_MT_bd"/>
    <property type="match status" value="1"/>
</dbReference>
<feature type="domain" description="PPC89 centrosome localisation" evidence="7">
    <location>
        <begin position="393"/>
        <end position="453"/>
    </location>
</feature>
<feature type="region of interest" description="Disordered" evidence="5">
    <location>
        <begin position="212"/>
        <end position="255"/>
    </location>
</feature>
<evidence type="ECO:0000256" key="3">
    <source>
        <dbReference type="ARBA" id="ARBA00023212"/>
    </source>
</evidence>
<dbReference type="PANTHER" id="PTHR19336:SF9">
    <property type="entry name" value="SPINDLE POLE BODY PROTEIN PPC89"/>
    <property type="match status" value="1"/>
</dbReference>